<dbReference type="GO" id="GO:0000155">
    <property type="term" value="F:phosphorelay sensor kinase activity"/>
    <property type="evidence" value="ECO:0007669"/>
    <property type="project" value="InterPro"/>
</dbReference>
<keyword evidence="6" id="KW-0902">Two-component regulatory system</keyword>
<dbReference type="Pfam" id="PF02518">
    <property type="entry name" value="HATPase_c"/>
    <property type="match status" value="1"/>
</dbReference>
<dbReference type="Gene3D" id="1.10.287.130">
    <property type="match status" value="1"/>
</dbReference>
<evidence type="ECO:0000256" key="5">
    <source>
        <dbReference type="ARBA" id="ARBA00022777"/>
    </source>
</evidence>
<dbReference type="SMART" id="SM00387">
    <property type="entry name" value="HATPase_c"/>
    <property type="match status" value="1"/>
</dbReference>
<dbReference type="InterPro" id="IPR003661">
    <property type="entry name" value="HisK_dim/P_dom"/>
</dbReference>
<dbReference type="PANTHER" id="PTHR43711">
    <property type="entry name" value="TWO-COMPONENT HISTIDINE KINASE"/>
    <property type="match status" value="1"/>
</dbReference>
<keyword evidence="7" id="KW-0472">Membrane</keyword>
<feature type="domain" description="Histidine kinase" evidence="8">
    <location>
        <begin position="282"/>
        <end position="503"/>
    </location>
</feature>
<dbReference type="SMART" id="SM00388">
    <property type="entry name" value="HisKA"/>
    <property type="match status" value="1"/>
</dbReference>
<protein>
    <recommendedName>
        <fullName evidence="2">histidine kinase</fullName>
        <ecNumber evidence="2">2.7.13.3</ecNumber>
    </recommendedName>
</protein>
<evidence type="ECO:0000313" key="9">
    <source>
        <dbReference type="EMBL" id="SDG23197.1"/>
    </source>
</evidence>
<evidence type="ECO:0000259" key="8">
    <source>
        <dbReference type="PROSITE" id="PS50109"/>
    </source>
</evidence>
<dbReference type="CDD" id="cd00082">
    <property type="entry name" value="HisKA"/>
    <property type="match status" value="1"/>
</dbReference>
<proteinExistence type="predicted"/>
<keyword evidence="7" id="KW-0812">Transmembrane</keyword>
<feature type="transmembrane region" description="Helical" evidence="7">
    <location>
        <begin position="24"/>
        <end position="48"/>
    </location>
</feature>
<evidence type="ECO:0000256" key="4">
    <source>
        <dbReference type="ARBA" id="ARBA00022679"/>
    </source>
</evidence>
<dbReference type="PANTHER" id="PTHR43711:SF31">
    <property type="entry name" value="HISTIDINE KINASE"/>
    <property type="match status" value="1"/>
</dbReference>
<sequence length="513" mass="55993">MIEASGAQGADPGPIAWSKRAPTVAYAIGLTLVGLIATVIWLTTIFMVSTQDQLAAEINVAGRQRMLTQKTAFLTASLPAATPAERSDLIAEISACTDLLERAHRIMLSRNAEALQATAAEGADCLPGAVEPMPQGEMSPALGAAYFDGPQPVDPLLTRYIGLLRTLIALPPGAAERIDATQAAIFDIAHTDLPRRLDRVAQIIQREGEAHLEQLVLTKTLMWVATLILLVLEVIFIFRPMVRHIERTVRSIQHMAFSLAERSRAEEELRLANDAKTRFLAQMSHELRTPLNAIIGYAQLLDSADSLGITPAKRKEYAGDIKASGEHLLELVTDLLDLSRIETDTISVNRDIVDIGRVVGGVAAMMRTKSHDRHQHITVARPDFPVSARIDERLLRQALINLVDNAVKYGRDGGHVHIAFAQPDQDDVEIVVEDDGIGFDMRDLSMLMEPFARAQSDPTVAPDGFGLGLPLARRLIELQDGALTLWSAPGKGTRALVRVPSVERPYRPYPAGD</sequence>
<dbReference type="EC" id="2.7.13.3" evidence="2"/>
<dbReference type="PROSITE" id="PS50109">
    <property type="entry name" value="HIS_KIN"/>
    <property type="match status" value="1"/>
</dbReference>
<evidence type="ECO:0000256" key="1">
    <source>
        <dbReference type="ARBA" id="ARBA00000085"/>
    </source>
</evidence>
<dbReference type="Gene3D" id="3.30.565.10">
    <property type="entry name" value="Histidine kinase-like ATPase, C-terminal domain"/>
    <property type="match status" value="1"/>
</dbReference>
<keyword evidence="4" id="KW-0808">Transferase</keyword>
<dbReference type="SUPFAM" id="SSF55874">
    <property type="entry name" value="ATPase domain of HSP90 chaperone/DNA topoisomerase II/histidine kinase"/>
    <property type="match status" value="1"/>
</dbReference>
<name>A0A8G2BKI4_9PROT</name>
<keyword evidence="3" id="KW-0597">Phosphoprotein</keyword>
<dbReference type="InterPro" id="IPR036097">
    <property type="entry name" value="HisK_dim/P_sf"/>
</dbReference>
<comment type="caution">
    <text evidence="9">The sequence shown here is derived from an EMBL/GenBank/DDBJ whole genome shotgun (WGS) entry which is preliminary data.</text>
</comment>
<dbReference type="InterPro" id="IPR050736">
    <property type="entry name" value="Sensor_HK_Regulatory"/>
</dbReference>
<keyword evidence="7" id="KW-1133">Transmembrane helix</keyword>
<dbReference type="SUPFAM" id="SSF47384">
    <property type="entry name" value="Homodimeric domain of signal transducing histidine kinase"/>
    <property type="match status" value="1"/>
</dbReference>
<evidence type="ECO:0000256" key="6">
    <source>
        <dbReference type="ARBA" id="ARBA00023012"/>
    </source>
</evidence>
<dbReference type="EMBL" id="FNBW01000012">
    <property type="protein sequence ID" value="SDG23197.1"/>
    <property type="molecule type" value="Genomic_DNA"/>
</dbReference>
<accession>A0A8G2BKI4</accession>
<feature type="transmembrane region" description="Helical" evidence="7">
    <location>
        <begin position="221"/>
        <end position="242"/>
    </location>
</feature>
<evidence type="ECO:0000256" key="2">
    <source>
        <dbReference type="ARBA" id="ARBA00012438"/>
    </source>
</evidence>
<dbReference type="AlphaFoldDB" id="A0A8G2BKI4"/>
<dbReference type="InterPro" id="IPR003594">
    <property type="entry name" value="HATPase_dom"/>
</dbReference>
<dbReference type="InterPro" id="IPR005467">
    <property type="entry name" value="His_kinase_dom"/>
</dbReference>
<keyword evidence="5 9" id="KW-0418">Kinase</keyword>
<reference evidence="9 10" key="1">
    <citation type="submission" date="2016-10" db="EMBL/GenBank/DDBJ databases">
        <authorList>
            <person name="Varghese N."/>
            <person name="Submissions S."/>
        </authorList>
    </citation>
    <scope>NUCLEOTIDE SEQUENCE [LARGE SCALE GENOMIC DNA]</scope>
    <source>
        <strain evidence="9 10">DSM 18839</strain>
    </source>
</reference>
<organism evidence="9 10">
    <name type="scientific">Thalassobaculum litoreum DSM 18839</name>
    <dbReference type="NCBI Taxonomy" id="1123362"/>
    <lineage>
        <taxon>Bacteria</taxon>
        <taxon>Pseudomonadati</taxon>
        <taxon>Pseudomonadota</taxon>
        <taxon>Alphaproteobacteria</taxon>
        <taxon>Rhodospirillales</taxon>
        <taxon>Thalassobaculaceae</taxon>
        <taxon>Thalassobaculum</taxon>
    </lineage>
</organism>
<dbReference type="PRINTS" id="PR00344">
    <property type="entry name" value="BCTRLSENSOR"/>
</dbReference>
<dbReference type="InterPro" id="IPR036890">
    <property type="entry name" value="HATPase_C_sf"/>
</dbReference>
<dbReference type="Proteomes" id="UP000198615">
    <property type="component" value="Unassembled WGS sequence"/>
</dbReference>
<evidence type="ECO:0000313" key="10">
    <source>
        <dbReference type="Proteomes" id="UP000198615"/>
    </source>
</evidence>
<dbReference type="InterPro" id="IPR004358">
    <property type="entry name" value="Sig_transdc_His_kin-like_C"/>
</dbReference>
<dbReference type="OrthoDB" id="9806130at2"/>
<gene>
    <name evidence="9" type="ORF">SAMN05660686_03766</name>
</gene>
<dbReference type="Pfam" id="PF00512">
    <property type="entry name" value="HisKA"/>
    <property type="match status" value="1"/>
</dbReference>
<keyword evidence="10" id="KW-1185">Reference proteome</keyword>
<evidence type="ECO:0000256" key="3">
    <source>
        <dbReference type="ARBA" id="ARBA00022553"/>
    </source>
</evidence>
<evidence type="ECO:0000256" key="7">
    <source>
        <dbReference type="SAM" id="Phobius"/>
    </source>
</evidence>
<dbReference type="RefSeq" id="WP_093152734.1">
    <property type="nucleotide sequence ID" value="NZ_FNBW01000012.1"/>
</dbReference>
<comment type="catalytic activity">
    <reaction evidence="1">
        <text>ATP + protein L-histidine = ADP + protein N-phospho-L-histidine.</text>
        <dbReference type="EC" id="2.7.13.3"/>
    </reaction>
</comment>